<feature type="chain" id="PRO_5010984747" evidence="10">
    <location>
        <begin position="21"/>
        <end position="434"/>
    </location>
</feature>
<evidence type="ECO:0000313" key="13">
    <source>
        <dbReference type="Proteomes" id="UP000193642"/>
    </source>
</evidence>
<proteinExistence type="inferred from homology"/>
<evidence type="ECO:0000256" key="1">
    <source>
        <dbReference type="ARBA" id="ARBA00000822"/>
    </source>
</evidence>
<keyword evidence="13" id="KW-1185">Reference proteome</keyword>
<evidence type="ECO:0000256" key="5">
    <source>
        <dbReference type="ARBA" id="ARBA00023295"/>
    </source>
</evidence>
<dbReference type="EMBL" id="MCGO01000007">
    <property type="protein sequence ID" value="ORY50414.1"/>
    <property type="molecule type" value="Genomic_DNA"/>
</dbReference>
<dbReference type="Pfam" id="PF00704">
    <property type="entry name" value="Glyco_hydro_18"/>
    <property type="match status" value="1"/>
</dbReference>
<comment type="catalytic activity">
    <reaction evidence="1">
        <text>Random endo-hydrolysis of N-acetyl-beta-D-glucosaminide (1-&gt;4)-beta-linkages in chitin and chitodextrins.</text>
        <dbReference type="EC" id="3.2.1.14"/>
    </reaction>
</comment>
<organism evidence="12 13">
    <name type="scientific">Rhizoclosmatium globosum</name>
    <dbReference type="NCBI Taxonomy" id="329046"/>
    <lineage>
        <taxon>Eukaryota</taxon>
        <taxon>Fungi</taxon>
        <taxon>Fungi incertae sedis</taxon>
        <taxon>Chytridiomycota</taxon>
        <taxon>Chytridiomycota incertae sedis</taxon>
        <taxon>Chytridiomycetes</taxon>
        <taxon>Chytridiales</taxon>
        <taxon>Chytriomycetaceae</taxon>
        <taxon>Rhizoclosmatium</taxon>
    </lineage>
</organism>
<evidence type="ECO:0000256" key="4">
    <source>
        <dbReference type="ARBA" id="ARBA00023277"/>
    </source>
</evidence>
<evidence type="ECO:0000259" key="11">
    <source>
        <dbReference type="PROSITE" id="PS51910"/>
    </source>
</evidence>
<evidence type="ECO:0000256" key="9">
    <source>
        <dbReference type="SAM" id="MobiDB-lite"/>
    </source>
</evidence>
<accession>A0A1Y2CUA6</accession>
<dbReference type="InterPro" id="IPR017853">
    <property type="entry name" value="GH"/>
</dbReference>
<feature type="domain" description="GH18" evidence="11">
    <location>
        <begin position="146"/>
        <end position="434"/>
    </location>
</feature>
<reference evidence="12 13" key="1">
    <citation type="submission" date="2016-07" db="EMBL/GenBank/DDBJ databases">
        <title>Pervasive Adenine N6-methylation of Active Genes in Fungi.</title>
        <authorList>
            <consortium name="DOE Joint Genome Institute"/>
            <person name="Mondo S.J."/>
            <person name="Dannebaum R.O."/>
            <person name="Kuo R.C."/>
            <person name="Labutti K."/>
            <person name="Haridas S."/>
            <person name="Kuo A."/>
            <person name="Salamov A."/>
            <person name="Ahrendt S.R."/>
            <person name="Lipzen A."/>
            <person name="Sullivan W."/>
            <person name="Andreopoulos W.B."/>
            <person name="Clum A."/>
            <person name="Lindquist E."/>
            <person name="Daum C."/>
            <person name="Ramamoorthy G.K."/>
            <person name="Gryganskyi A."/>
            <person name="Culley D."/>
            <person name="Magnuson J.K."/>
            <person name="James T.Y."/>
            <person name="O'Malley M.A."/>
            <person name="Stajich J.E."/>
            <person name="Spatafora J.W."/>
            <person name="Visel A."/>
            <person name="Grigoriev I.V."/>
        </authorList>
    </citation>
    <scope>NUCLEOTIDE SEQUENCE [LARGE SCALE GENOMIC DNA]</scope>
    <source>
        <strain evidence="12 13">JEL800</strain>
    </source>
</reference>
<gene>
    <name evidence="12" type="ORF">BCR33DRAFT_713224</name>
</gene>
<keyword evidence="6" id="KW-0624">Polysaccharide degradation</keyword>
<evidence type="ECO:0000313" key="12">
    <source>
        <dbReference type="EMBL" id="ORY50414.1"/>
    </source>
</evidence>
<keyword evidence="4" id="KW-0119">Carbohydrate metabolism</keyword>
<evidence type="ECO:0000256" key="7">
    <source>
        <dbReference type="RuleBase" id="RU000489"/>
    </source>
</evidence>
<protein>
    <submittedName>
        <fullName evidence="12">Glycoside hydrolase</fullName>
    </submittedName>
</protein>
<feature type="signal peptide" evidence="10">
    <location>
        <begin position="1"/>
        <end position="20"/>
    </location>
</feature>
<dbReference type="InterPro" id="IPR001579">
    <property type="entry name" value="Glyco_hydro_18_chit_AS"/>
</dbReference>
<comment type="caution">
    <text evidence="12">The sequence shown here is derived from an EMBL/GenBank/DDBJ whole genome shotgun (WGS) entry which is preliminary data.</text>
</comment>
<evidence type="ECO:0000256" key="3">
    <source>
        <dbReference type="ARBA" id="ARBA00023024"/>
    </source>
</evidence>
<dbReference type="OrthoDB" id="3012298at2759"/>
<dbReference type="SUPFAM" id="SSF51445">
    <property type="entry name" value="(Trans)glycosidases"/>
    <property type="match status" value="1"/>
</dbReference>
<dbReference type="GO" id="GO:0000272">
    <property type="term" value="P:polysaccharide catabolic process"/>
    <property type="evidence" value="ECO:0007669"/>
    <property type="project" value="UniProtKB-KW"/>
</dbReference>
<feature type="compositionally biased region" description="Pro residues" evidence="9">
    <location>
        <begin position="99"/>
        <end position="115"/>
    </location>
</feature>
<keyword evidence="3" id="KW-0146">Chitin degradation</keyword>
<keyword evidence="2 7" id="KW-0378">Hydrolase</keyword>
<dbReference type="Proteomes" id="UP000193642">
    <property type="component" value="Unassembled WGS sequence"/>
</dbReference>
<evidence type="ECO:0000256" key="10">
    <source>
        <dbReference type="SAM" id="SignalP"/>
    </source>
</evidence>
<keyword evidence="10" id="KW-0732">Signal</keyword>
<dbReference type="PROSITE" id="PS51910">
    <property type="entry name" value="GH18_2"/>
    <property type="match status" value="1"/>
</dbReference>
<dbReference type="GO" id="GO:0008843">
    <property type="term" value="F:endochitinase activity"/>
    <property type="evidence" value="ECO:0007669"/>
    <property type="project" value="UniProtKB-EC"/>
</dbReference>
<dbReference type="GO" id="GO:0006032">
    <property type="term" value="P:chitin catabolic process"/>
    <property type="evidence" value="ECO:0007669"/>
    <property type="project" value="UniProtKB-KW"/>
</dbReference>
<dbReference type="InterPro" id="IPR001223">
    <property type="entry name" value="Glyco_hydro18_cat"/>
</dbReference>
<name>A0A1Y2CUA6_9FUNG</name>
<dbReference type="CDD" id="cd00598">
    <property type="entry name" value="GH18_chitinase-like"/>
    <property type="match status" value="1"/>
</dbReference>
<dbReference type="PROSITE" id="PS01095">
    <property type="entry name" value="GH18_1"/>
    <property type="match status" value="1"/>
</dbReference>
<dbReference type="AlphaFoldDB" id="A0A1Y2CUA6"/>
<keyword evidence="5 7" id="KW-0326">Glycosidase</keyword>
<evidence type="ECO:0000256" key="8">
    <source>
        <dbReference type="RuleBase" id="RU004453"/>
    </source>
</evidence>
<evidence type="ECO:0000256" key="6">
    <source>
        <dbReference type="ARBA" id="ARBA00023326"/>
    </source>
</evidence>
<feature type="region of interest" description="Disordered" evidence="9">
    <location>
        <begin position="97"/>
        <end position="142"/>
    </location>
</feature>
<comment type="similarity">
    <text evidence="8">Belongs to the glycosyl hydrolase 18 family.</text>
</comment>
<feature type="compositionally biased region" description="Polar residues" evidence="9">
    <location>
        <begin position="129"/>
        <end position="140"/>
    </location>
</feature>
<dbReference type="Gene3D" id="3.20.20.80">
    <property type="entry name" value="Glycosidases"/>
    <property type="match status" value="1"/>
</dbReference>
<evidence type="ECO:0000256" key="2">
    <source>
        <dbReference type="ARBA" id="ARBA00022801"/>
    </source>
</evidence>
<sequence length="434" mass="47197">MLLPLSLLLWASYLVQTSSSLNTRLSAGDGCANYGIYACATEGSILICNYASAQTLVWQLSNTCDAGTFCGFLNGSPYCLPTVRTIPAPTSALIIKESPTPPLPIPPSPPPPPNPATATTLQNPPPQTSEPNPSNPSDTIPSIPKIKKVVYIDASTNSAQTAFDLSLGVPTPTSTNPYNIIILAFWLSSAGAWDAAYTWTHLPPETRTSYIEAYHRSKKLVLVSAFGSTENPTTEGKDPVETATRLAEFVKESGFDGVDVDWEDNAAMEAGSGEAWLVTFTRVLREALPRPRYVISHAPQAPYFVDDRGRYKGGGYLTVDREVGELVDWYNVQFYNQGSARYDTCQTLFYESGGWFQGTSVFEIVGKGVDVGKVVVGKPITRAGVMNTGFMEAWDLAQCFSKAKEMGWNAGVMGWQYSLDPSFNWIKTLSDALE</sequence>